<accession>W9Z6D6</accession>
<evidence type="ECO:0000256" key="1">
    <source>
        <dbReference type="SAM" id="MobiDB-lite"/>
    </source>
</evidence>
<dbReference type="HOGENOM" id="CLU_218494_0_0_1"/>
<reference evidence="2" key="2">
    <citation type="submission" date="2014-02" db="EMBL/GenBank/DDBJ databases">
        <title>Annotation of the Genome Sequence of Fusarium oxysporum f. sp. melonis 26406.</title>
        <authorList>
            <consortium name="The Broad Institute Genomics Platform"/>
            <person name="Ma L.-J."/>
            <person name="Corby-Kistler H."/>
            <person name="Broz K."/>
            <person name="Gale L.R."/>
            <person name="Jonkers W."/>
            <person name="O'Donnell K."/>
            <person name="Ploetz R."/>
            <person name="Steinberg C."/>
            <person name="Schwartz D.C."/>
            <person name="VanEtten H."/>
            <person name="Zhou S."/>
            <person name="Young S.K."/>
            <person name="Zeng Q."/>
            <person name="Gargeya S."/>
            <person name="Fitzgerald M."/>
            <person name="Abouelleil A."/>
            <person name="Alvarado L."/>
            <person name="Chapman S.B."/>
            <person name="Gainer-Dewar J."/>
            <person name="Goldberg J."/>
            <person name="Griggs A."/>
            <person name="Gujja S."/>
            <person name="Hansen M."/>
            <person name="Howarth C."/>
            <person name="Imamovic A."/>
            <person name="Ireland A."/>
            <person name="Larimer J."/>
            <person name="McCowan C."/>
            <person name="Murphy C."/>
            <person name="Pearson M."/>
            <person name="Poon T.W."/>
            <person name="Priest M."/>
            <person name="Roberts A."/>
            <person name="Saif S."/>
            <person name="Shea T."/>
            <person name="Sykes S."/>
            <person name="Wortman J."/>
            <person name="Nusbaum C."/>
            <person name="Birren B."/>
        </authorList>
    </citation>
    <scope>NUCLEOTIDE SEQUENCE</scope>
    <source>
        <strain evidence="2">26406</strain>
    </source>
</reference>
<protein>
    <submittedName>
        <fullName evidence="2">Uncharacterized protein</fullName>
    </submittedName>
</protein>
<dbReference type="VEuPathDB" id="FungiDB:FOMG_19102"/>
<feature type="region of interest" description="Disordered" evidence="1">
    <location>
        <begin position="1"/>
        <end position="30"/>
    </location>
</feature>
<dbReference type="EMBL" id="KI980410">
    <property type="protein sequence ID" value="EXK24162.1"/>
    <property type="molecule type" value="Genomic_DNA"/>
</dbReference>
<name>W9Z6D6_FUSOX</name>
<gene>
    <name evidence="2" type="ORF">FOMG_19102</name>
</gene>
<reference evidence="2" key="1">
    <citation type="submission" date="2012-04" db="EMBL/GenBank/DDBJ databases">
        <title>The Genome Sequence of Fusarium oxysporum melonis.</title>
        <authorList>
            <consortium name="The Broad Institute Genome Sequencing Platform"/>
            <person name="Ma L.-J."/>
            <person name="Gale L.R."/>
            <person name="Schwartz D.C."/>
            <person name="Zhou S."/>
            <person name="Corby-Kistler H."/>
            <person name="Young S.K."/>
            <person name="Zeng Q."/>
            <person name="Gargeya S."/>
            <person name="Fitzgerald M."/>
            <person name="Haas B."/>
            <person name="Abouelleil A."/>
            <person name="Alvarado L."/>
            <person name="Arachchi H.M."/>
            <person name="Berlin A."/>
            <person name="Brown A."/>
            <person name="Chapman S.B."/>
            <person name="Chen Z."/>
            <person name="Dunbar C."/>
            <person name="Freedman E."/>
            <person name="Gearin G."/>
            <person name="Goldberg J."/>
            <person name="Griggs A."/>
            <person name="Gujja S."/>
            <person name="Heiman D."/>
            <person name="Howarth C."/>
            <person name="Larson L."/>
            <person name="Lui A."/>
            <person name="MacDonald P.J.P."/>
            <person name="Montmayeur A."/>
            <person name="Murphy C."/>
            <person name="Neiman D."/>
            <person name="Pearson M."/>
            <person name="Priest M."/>
            <person name="Roberts A."/>
            <person name="Saif S."/>
            <person name="Shea T."/>
            <person name="Shenoy N."/>
            <person name="Sisk P."/>
            <person name="Stolte C."/>
            <person name="Sykes S."/>
            <person name="Wortman J."/>
            <person name="Nusbaum C."/>
            <person name="Birren B."/>
        </authorList>
    </citation>
    <scope>NUCLEOTIDE SEQUENCE</scope>
    <source>
        <strain evidence="2">26406</strain>
    </source>
</reference>
<dbReference type="AlphaFoldDB" id="W9Z6D6"/>
<proteinExistence type="predicted"/>
<evidence type="ECO:0000313" key="2">
    <source>
        <dbReference type="EMBL" id="EXK24162.1"/>
    </source>
</evidence>
<sequence length="30" mass="3433">MRSRTGFIDPELSAPGKFRVQPQNNSRDLD</sequence>
<dbReference type="Proteomes" id="UP000030703">
    <property type="component" value="Unassembled WGS sequence"/>
</dbReference>
<organism evidence="2">
    <name type="scientific">Fusarium oxysporum f. sp. melonis 26406</name>
    <dbReference type="NCBI Taxonomy" id="1089452"/>
    <lineage>
        <taxon>Eukaryota</taxon>
        <taxon>Fungi</taxon>
        <taxon>Dikarya</taxon>
        <taxon>Ascomycota</taxon>
        <taxon>Pezizomycotina</taxon>
        <taxon>Sordariomycetes</taxon>
        <taxon>Hypocreomycetidae</taxon>
        <taxon>Hypocreales</taxon>
        <taxon>Nectriaceae</taxon>
        <taxon>Fusarium</taxon>
        <taxon>Fusarium oxysporum species complex</taxon>
    </lineage>
</organism>
<feature type="compositionally biased region" description="Polar residues" evidence="1">
    <location>
        <begin position="21"/>
        <end position="30"/>
    </location>
</feature>